<protein>
    <submittedName>
        <fullName evidence="1">Uncharacterized protein</fullName>
    </submittedName>
</protein>
<keyword evidence="2" id="KW-1185">Reference proteome</keyword>
<dbReference type="EMBL" id="PDLN01000017">
    <property type="protein sequence ID" value="RDW62867.1"/>
    <property type="molecule type" value="Genomic_DNA"/>
</dbReference>
<comment type="caution">
    <text evidence="1">The sequence shown here is derived from an EMBL/GenBank/DDBJ whole genome shotgun (WGS) entry which is preliminary data.</text>
</comment>
<dbReference type="OrthoDB" id="5278722at2759"/>
<dbReference type="AlphaFoldDB" id="A0A3D8QM68"/>
<gene>
    <name evidence="1" type="ORF">BP5796_11169</name>
</gene>
<organism evidence="1 2">
    <name type="scientific">Coleophoma crateriformis</name>
    <dbReference type="NCBI Taxonomy" id="565419"/>
    <lineage>
        <taxon>Eukaryota</taxon>
        <taxon>Fungi</taxon>
        <taxon>Dikarya</taxon>
        <taxon>Ascomycota</taxon>
        <taxon>Pezizomycotina</taxon>
        <taxon>Leotiomycetes</taxon>
        <taxon>Helotiales</taxon>
        <taxon>Dermateaceae</taxon>
        <taxon>Coleophoma</taxon>
    </lineage>
</organism>
<dbReference type="InterPro" id="IPR036514">
    <property type="entry name" value="SGNH_hydro_sf"/>
</dbReference>
<evidence type="ECO:0000313" key="1">
    <source>
        <dbReference type="EMBL" id="RDW62867.1"/>
    </source>
</evidence>
<sequence>MRATTRLGAVVLLSLLSLVSFFILLLPNTVSTRLQKIAIGTTKLDGYVPGIWKWASGDDSSEVEGGRRLVVFGDAWVDDKIDPAEQARGLVWTEVLCEEIDCTSHLNLAVSQPIEAYPSAPPTGALASNNIYLSALNSSMARTSSYLPSAEELLPDLESQITKYLTLPKSKAQETIFLISFGLWDIYHYSGFEYSEGQKLIEETVQEIFRQVDRLYLVYRDNVISELATSNGTEPAPFRIIVPKLFDSTLLPGWSSQRPTPMVPSSVSEQQKMAVWFTTRWNDMLENRMGAWIQNDTLPLPVAMIAKDEMIDVKEPKTREEAESGNTELTNLDVKSLTVRKDAFYYDINKYVTDVIIEHQLESKGLSDASGLGKGESPFETVKLPCVISAEEKHREGDTEVNGLLFCEQPEEYLFWDDFRLGPVANEYIGSEVAKMLQDGKSIRKIWSDGKGHS</sequence>
<reference evidence="1 2" key="1">
    <citation type="journal article" date="2018" name="IMA Fungus">
        <title>IMA Genome-F 9: Draft genome sequence of Annulohypoxylon stygium, Aspergillus mulundensis, Berkeleyomyces basicola (syn. Thielaviopsis basicola), Ceratocystis smalleyi, two Cercospora beticola strains, Coleophoma cylindrospora, Fusarium fracticaudum, Phialophora cf. hyalina, and Morchella septimelata.</title>
        <authorList>
            <person name="Wingfield B.D."/>
            <person name="Bills G.F."/>
            <person name="Dong Y."/>
            <person name="Huang W."/>
            <person name="Nel W.J."/>
            <person name="Swalarsk-Parry B.S."/>
            <person name="Vaghefi N."/>
            <person name="Wilken P.M."/>
            <person name="An Z."/>
            <person name="de Beer Z.W."/>
            <person name="De Vos L."/>
            <person name="Chen L."/>
            <person name="Duong T.A."/>
            <person name="Gao Y."/>
            <person name="Hammerbacher A."/>
            <person name="Kikkert J.R."/>
            <person name="Li Y."/>
            <person name="Li H."/>
            <person name="Li K."/>
            <person name="Li Q."/>
            <person name="Liu X."/>
            <person name="Ma X."/>
            <person name="Naidoo K."/>
            <person name="Pethybridge S.J."/>
            <person name="Sun J."/>
            <person name="Steenkamp E.T."/>
            <person name="van der Nest M.A."/>
            <person name="van Wyk S."/>
            <person name="Wingfield M.J."/>
            <person name="Xiong C."/>
            <person name="Yue Q."/>
            <person name="Zhang X."/>
        </authorList>
    </citation>
    <scope>NUCLEOTIDE SEQUENCE [LARGE SCALE GENOMIC DNA]</scope>
    <source>
        <strain evidence="1 2">BP5796</strain>
    </source>
</reference>
<evidence type="ECO:0000313" key="2">
    <source>
        <dbReference type="Proteomes" id="UP000256328"/>
    </source>
</evidence>
<dbReference type="Proteomes" id="UP000256328">
    <property type="component" value="Unassembled WGS sequence"/>
</dbReference>
<dbReference type="Gene3D" id="3.40.50.1110">
    <property type="entry name" value="SGNH hydrolase"/>
    <property type="match status" value="1"/>
</dbReference>
<proteinExistence type="predicted"/>
<name>A0A3D8QM68_9HELO</name>
<accession>A0A3D8QM68</accession>